<dbReference type="GO" id="GO:0004053">
    <property type="term" value="F:arginase activity"/>
    <property type="evidence" value="ECO:0007669"/>
    <property type="project" value="UniProtKB-UniRule"/>
</dbReference>
<comment type="similarity">
    <text evidence="9 10">Belongs to the arginase family.</text>
</comment>
<dbReference type="Proteomes" id="UP000245535">
    <property type="component" value="Unassembled WGS sequence"/>
</dbReference>
<sequence length="319" mass="35056">MEKNIQLLKVRSEIAAGTRGARMGVDALEVASILKGSSLFASLPSIEIKDVNELLLKQNKYPNAKYIDGVATMLERVSNGVNSIFEEGNFPVILAGDHSTAAGTICGIKKQYPNKRIGAIWIDAHADLHTPYTTPSGNMHGMPLSMVTDTNNLECKVNSPSEETIDHWNHIKNIGVEGAKMNLEDIVFIAVRDTESPEDHLMKKHGIRNFTVAEVRELGTRAIVDKVLEKLTDCDLIYVSFDVDSMDSAISAGTGTPVPNGLSVEEAREINQYLVESPKVCAWEMVEVNPTLDRLNTMAENAFSILENTIDHLHNSELV</sequence>
<evidence type="ECO:0000256" key="8">
    <source>
        <dbReference type="NCBIfam" id="TIGR01229"/>
    </source>
</evidence>
<dbReference type="PRINTS" id="PR00116">
    <property type="entry name" value="ARGINASE"/>
</dbReference>
<dbReference type="NCBIfam" id="TIGR01229">
    <property type="entry name" value="rocF_arginase"/>
    <property type="match status" value="1"/>
</dbReference>
<dbReference type="InterPro" id="IPR023696">
    <property type="entry name" value="Ureohydrolase_dom_sf"/>
</dbReference>
<evidence type="ECO:0000313" key="12">
    <source>
        <dbReference type="Proteomes" id="UP000245535"/>
    </source>
</evidence>
<comment type="cofactor">
    <cofactor evidence="10">
        <name>Mn(2+)</name>
        <dbReference type="ChEBI" id="CHEBI:29035"/>
    </cofactor>
    <text evidence="10">Binds 2 manganese ions per subunit.</text>
</comment>
<dbReference type="GO" id="GO:0006525">
    <property type="term" value="P:arginine metabolic process"/>
    <property type="evidence" value="ECO:0007669"/>
    <property type="project" value="UniProtKB-KW"/>
</dbReference>
<dbReference type="EC" id="3.5.3.1" evidence="2 8"/>
<evidence type="ECO:0000256" key="2">
    <source>
        <dbReference type="ARBA" id="ARBA00012168"/>
    </source>
</evidence>
<keyword evidence="7 10" id="KW-0464">Manganese</keyword>
<dbReference type="InterPro" id="IPR014033">
    <property type="entry name" value="Arginase"/>
</dbReference>
<comment type="pathway">
    <text evidence="1">Nitrogen metabolism; urea cycle; L-ornithine and urea from L-arginine: step 1/1.</text>
</comment>
<dbReference type="GO" id="GO:0030145">
    <property type="term" value="F:manganese ion binding"/>
    <property type="evidence" value="ECO:0007669"/>
    <property type="project" value="TreeGrafter"/>
</dbReference>
<evidence type="ECO:0000256" key="4">
    <source>
        <dbReference type="ARBA" id="ARBA00022503"/>
    </source>
</evidence>
<comment type="caution">
    <text evidence="11">The sequence shown here is derived from an EMBL/GenBank/DDBJ whole genome shotgun (WGS) entry which is preliminary data.</text>
</comment>
<dbReference type="PANTHER" id="PTHR43782">
    <property type="entry name" value="ARGINASE"/>
    <property type="match status" value="1"/>
</dbReference>
<protein>
    <recommendedName>
        <fullName evidence="3 8">Arginase</fullName>
        <ecNumber evidence="2 8">3.5.3.1</ecNumber>
    </recommendedName>
</protein>
<evidence type="ECO:0000256" key="5">
    <source>
        <dbReference type="ARBA" id="ARBA00022723"/>
    </source>
</evidence>
<proteinExistence type="inferred from homology"/>
<reference evidence="11 12" key="1">
    <citation type="submission" date="2018-03" db="EMBL/GenBank/DDBJ databases">
        <title>Genomic Encyclopedia of Archaeal and Bacterial Type Strains, Phase II (KMG-II): from individual species to whole genera.</title>
        <authorList>
            <person name="Goeker M."/>
        </authorList>
    </citation>
    <scope>NUCLEOTIDE SEQUENCE [LARGE SCALE GENOMIC DNA]</scope>
    <source>
        <strain evidence="11 12">DSM 28229</strain>
    </source>
</reference>
<evidence type="ECO:0000256" key="6">
    <source>
        <dbReference type="ARBA" id="ARBA00022801"/>
    </source>
</evidence>
<evidence type="ECO:0000256" key="10">
    <source>
        <dbReference type="RuleBase" id="RU361159"/>
    </source>
</evidence>
<evidence type="ECO:0000256" key="1">
    <source>
        <dbReference type="ARBA" id="ARBA00005098"/>
    </source>
</evidence>
<dbReference type="GO" id="GO:0005829">
    <property type="term" value="C:cytosol"/>
    <property type="evidence" value="ECO:0007669"/>
    <property type="project" value="TreeGrafter"/>
</dbReference>
<dbReference type="CDD" id="cd09989">
    <property type="entry name" value="Arginase"/>
    <property type="match status" value="1"/>
</dbReference>
<dbReference type="RefSeq" id="WP_109616699.1">
    <property type="nucleotide sequence ID" value="NZ_QGDO01000002.1"/>
</dbReference>
<dbReference type="AlphaFoldDB" id="A0A315ZB28"/>
<organism evidence="11 12">
    <name type="scientific">Sediminitomix flava</name>
    <dbReference type="NCBI Taxonomy" id="379075"/>
    <lineage>
        <taxon>Bacteria</taxon>
        <taxon>Pseudomonadati</taxon>
        <taxon>Bacteroidota</taxon>
        <taxon>Cytophagia</taxon>
        <taxon>Cytophagales</taxon>
        <taxon>Flammeovirgaceae</taxon>
        <taxon>Sediminitomix</taxon>
    </lineage>
</organism>
<comment type="catalytic activity">
    <reaction evidence="10">
        <text>L-arginine + H2O = urea + L-ornithine</text>
        <dbReference type="Rhea" id="RHEA:20569"/>
        <dbReference type="ChEBI" id="CHEBI:15377"/>
        <dbReference type="ChEBI" id="CHEBI:16199"/>
        <dbReference type="ChEBI" id="CHEBI:32682"/>
        <dbReference type="ChEBI" id="CHEBI:46911"/>
        <dbReference type="EC" id="3.5.3.1"/>
    </reaction>
</comment>
<accession>A0A315ZB28</accession>
<evidence type="ECO:0000256" key="9">
    <source>
        <dbReference type="PROSITE-ProRule" id="PRU00742"/>
    </source>
</evidence>
<dbReference type="PROSITE" id="PS51409">
    <property type="entry name" value="ARGINASE_2"/>
    <property type="match status" value="1"/>
</dbReference>
<dbReference type="EMBL" id="QGDO01000002">
    <property type="protein sequence ID" value="PWJ42560.1"/>
    <property type="molecule type" value="Genomic_DNA"/>
</dbReference>
<evidence type="ECO:0000256" key="3">
    <source>
        <dbReference type="ARBA" id="ARBA00018123"/>
    </source>
</evidence>
<name>A0A315ZB28_SEDFL</name>
<keyword evidence="6 10" id="KW-0378">Hydrolase</keyword>
<keyword evidence="5 10" id="KW-0479">Metal-binding</keyword>
<dbReference type="InterPro" id="IPR006035">
    <property type="entry name" value="Ureohydrolase"/>
</dbReference>
<keyword evidence="12" id="KW-1185">Reference proteome</keyword>
<gene>
    <name evidence="11" type="ORF">BC781_102103</name>
</gene>
<dbReference type="Pfam" id="PF00491">
    <property type="entry name" value="Arginase"/>
    <property type="match status" value="1"/>
</dbReference>
<dbReference type="OrthoDB" id="9788689at2"/>
<evidence type="ECO:0000256" key="7">
    <source>
        <dbReference type="ARBA" id="ARBA00023211"/>
    </source>
</evidence>
<dbReference type="Gene3D" id="3.40.800.10">
    <property type="entry name" value="Ureohydrolase domain"/>
    <property type="match status" value="1"/>
</dbReference>
<dbReference type="PANTHER" id="PTHR43782:SF3">
    <property type="entry name" value="ARGINASE"/>
    <property type="match status" value="1"/>
</dbReference>
<evidence type="ECO:0000313" key="11">
    <source>
        <dbReference type="EMBL" id="PWJ42560.1"/>
    </source>
</evidence>
<keyword evidence="4 10" id="KW-0056">Arginine metabolism</keyword>
<dbReference type="SUPFAM" id="SSF52768">
    <property type="entry name" value="Arginase/deacetylase"/>
    <property type="match status" value="1"/>
</dbReference>